<dbReference type="Proteomes" id="UP000264445">
    <property type="component" value="Unassembled WGS sequence"/>
</dbReference>
<accession>A0A101E758</accession>
<evidence type="ECO:0000256" key="1">
    <source>
        <dbReference type="ARBA" id="ARBA00023002"/>
    </source>
</evidence>
<dbReference type="PANTHER" id="PTHR48084:SF1">
    <property type="entry name" value="2-OXOGLUTARATE SYNTHASE SUBUNIT KORB"/>
    <property type="match status" value="1"/>
</dbReference>
<dbReference type="Proteomes" id="UP000529861">
    <property type="component" value="Unassembled WGS sequence"/>
</dbReference>
<dbReference type="GO" id="GO:0030976">
    <property type="term" value="F:thiamine pyrophosphate binding"/>
    <property type="evidence" value="ECO:0007669"/>
    <property type="project" value="InterPro"/>
</dbReference>
<keyword evidence="1" id="KW-0560">Oxidoreductase</keyword>
<organism evidence="3 5">
    <name type="scientific">Caldanaerobacter subterraneus</name>
    <dbReference type="NCBI Taxonomy" id="911092"/>
    <lineage>
        <taxon>Bacteria</taxon>
        <taxon>Bacillati</taxon>
        <taxon>Bacillota</taxon>
        <taxon>Clostridia</taxon>
        <taxon>Thermoanaerobacterales</taxon>
        <taxon>Thermoanaerobacteraceae</taxon>
        <taxon>Caldanaerobacter</taxon>
    </lineage>
</organism>
<proteinExistence type="predicted"/>
<feature type="domain" description="Thiamine pyrophosphate enzyme TPP-binding" evidence="2">
    <location>
        <begin position="52"/>
        <end position="198"/>
    </location>
</feature>
<evidence type="ECO:0000313" key="5">
    <source>
        <dbReference type="Proteomes" id="UP000264445"/>
    </source>
</evidence>
<sequence>MASRLVEEYFRKETLPNIWCPGCSNGIVTMAIVRAIDNLKIDKDKVVVVSGIGCSSRASGYLDFNTLHTTHGRAIAFATGVKFANPELTVIVITGDGDNAAIGGNHFIHAARRNIDITVVMYNNHIYGMTGGQASPTIPRYDKATTAPYGSIDRDFDICKLAIGAGATYVARGTAYHVQQLVKLIEKGISHKGFSFIEAMSICPTYYGRRNKKGSPADMLKWLKDNSIDINKAAKMKPEELEGKIIIGEFVNIEAPEYTEEYQKMVERLKVSVK</sequence>
<comment type="caution">
    <text evidence="3">The sequence shown here is derived from an EMBL/GenBank/DDBJ whole genome shotgun (WGS) entry which is preliminary data.</text>
</comment>
<dbReference type="Gene3D" id="3.40.50.970">
    <property type="match status" value="1"/>
</dbReference>
<dbReference type="PANTHER" id="PTHR48084">
    <property type="entry name" value="2-OXOGLUTARATE OXIDOREDUCTASE SUBUNIT KORB-RELATED"/>
    <property type="match status" value="1"/>
</dbReference>
<protein>
    <submittedName>
        <fullName evidence="3">2-oxoacid:ferredoxin oxidoreductase subunit beta</fullName>
    </submittedName>
</protein>
<dbReference type="CDD" id="cd03375">
    <property type="entry name" value="TPP_OGFOR"/>
    <property type="match status" value="1"/>
</dbReference>
<dbReference type="InterPro" id="IPR011766">
    <property type="entry name" value="TPP_enzyme_TPP-bd"/>
</dbReference>
<gene>
    <name evidence="3" type="ORF">DEA61_02575</name>
    <name evidence="4" type="ORF">HKI81_13990</name>
</gene>
<reference evidence="3 5" key="1">
    <citation type="journal article" date="2018" name="Nat. Biotechnol.">
        <title>A standardized bacterial taxonomy based on genome phylogeny substantially revises the tree of life.</title>
        <authorList>
            <person name="Parks D.H."/>
            <person name="Chuvochina M."/>
            <person name="Waite D.W."/>
            <person name="Rinke C."/>
            <person name="Skarshewski A."/>
            <person name="Chaumeil P.A."/>
            <person name="Hugenholtz P."/>
        </authorList>
    </citation>
    <scope>NUCLEOTIDE SEQUENCE [LARGE SCALE GENOMIC DNA]</scope>
    <source>
        <strain evidence="3">UBA12544</strain>
    </source>
</reference>
<dbReference type="InterPro" id="IPR029061">
    <property type="entry name" value="THDP-binding"/>
</dbReference>
<dbReference type="EMBL" id="JABEQB010000080">
    <property type="protein sequence ID" value="NNG68256.1"/>
    <property type="molecule type" value="Genomic_DNA"/>
</dbReference>
<dbReference type="Pfam" id="PF02775">
    <property type="entry name" value="TPP_enzyme_C"/>
    <property type="match status" value="1"/>
</dbReference>
<evidence type="ECO:0000313" key="3">
    <source>
        <dbReference type="EMBL" id="HBT48747.1"/>
    </source>
</evidence>
<dbReference type="AlphaFoldDB" id="A0A101E758"/>
<dbReference type="RefSeq" id="WP_009610233.1">
    <property type="nucleotide sequence ID" value="NZ_DOLB01000049.1"/>
</dbReference>
<reference evidence="4 6" key="2">
    <citation type="submission" date="2020-04" db="EMBL/GenBank/DDBJ databases">
        <title>Draft genome sequence of Caldanaerobacter sunterraneus. strain 1523vc isolated from Griffin hot spring, Kamchatka, Russia.</title>
        <authorList>
            <person name="Toshchakov S.V."/>
            <person name="Podosokorskaya O.A."/>
            <person name="Kublanov I.V."/>
            <person name="Korzhenkov A."/>
            <person name="Patrushev M.V."/>
        </authorList>
    </citation>
    <scope>NUCLEOTIDE SEQUENCE [LARGE SCALE GENOMIC DNA]</scope>
    <source>
        <strain evidence="4 6">1523vc</strain>
    </source>
</reference>
<name>A0A101E758_9THEO</name>
<dbReference type="EMBL" id="DOLB01000049">
    <property type="protein sequence ID" value="HBT48747.1"/>
    <property type="molecule type" value="Genomic_DNA"/>
</dbReference>
<dbReference type="InterPro" id="IPR051457">
    <property type="entry name" value="2-oxoacid:Fd_oxidoreductase"/>
</dbReference>
<dbReference type="GO" id="GO:0016625">
    <property type="term" value="F:oxidoreductase activity, acting on the aldehyde or oxo group of donors, iron-sulfur protein as acceptor"/>
    <property type="evidence" value="ECO:0007669"/>
    <property type="project" value="UniProtKB-ARBA"/>
</dbReference>
<evidence type="ECO:0000313" key="6">
    <source>
        <dbReference type="Proteomes" id="UP000529861"/>
    </source>
</evidence>
<evidence type="ECO:0000259" key="2">
    <source>
        <dbReference type="Pfam" id="PF02775"/>
    </source>
</evidence>
<dbReference type="OMA" id="KMPTLWC"/>
<evidence type="ECO:0000313" key="4">
    <source>
        <dbReference type="EMBL" id="NNG68256.1"/>
    </source>
</evidence>
<dbReference type="GO" id="GO:0045333">
    <property type="term" value="P:cellular respiration"/>
    <property type="evidence" value="ECO:0007669"/>
    <property type="project" value="UniProtKB-ARBA"/>
</dbReference>
<dbReference type="SUPFAM" id="SSF52518">
    <property type="entry name" value="Thiamin diphosphate-binding fold (THDP-binding)"/>
    <property type="match status" value="1"/>
</dbReference>